<feature type="compositionally biased region" description="Low complexity" evidence="1">
    <location>
        <begin position="67"/>
        <end position="76"/>
    </location>
</feature>
<gene>
    <name evidence="2" type="ORF">BDQ12DRAFT_688104</name>
</gene>
<evidence type="ECO:0000256" key="1">
    <source>
        <dbReference type="SAM" id="MobiDB-lite"/>
    </source>
</evidence>
<sequence>MSMSFLLPRTSQAMAFHDATNERVPRPPSPTPYTKLPSQSSSSSCLLPSPSFSAQSQWTKRKPAPSPLSSLSSPSSSSPPPSTTRPTRQFLSPPLSPPSRKSAPTCTISLALACASSSLDPSVSPLSSVPVQVPGVVNVVPFPSGESEGVTFPGGEGVAFPTSSDGMGVKRSPSRSPPTHALLRASTSPPLSAAVPHKRVRIAASVTSPSARPSSGSNGTPKLRRKRSGPRLDSSDKEKEKEKAAVRPLSKEKEGREESPRKKARKSSFPPSSGGREKMRASTPPPLSIEDLPPPYSSMDSMDSTSSMDASSSTASSSSTLIPSSSSPDTSCSSLPSASSSSSTSAQLAAPTPTYPSPSSSPQLQSPSPQPHQPSPSKLKKAAAADLKLQASVYRSIAWGLQLRQAEAVRLVLEREQRMTPEAPAERSATTASSSSENLRVESSIVCTSGGEASRTECSASAPTHALVDEDISMSDSDGGDNEVCETDVEDDGDLHDLYDMYSSRSPIACDATSSPNGFESSSSACCSSFPQSQLLALQDRLLAARLRSYLIMQGVRWELLEVPSLPSPSYSDADVDPFLRDVAEDDKAMEEVPMDMDMDVDSQLPTSDLRSTSSPPPSPPPTYTTAGGKPPARIPTPPQAVAALWMRVASRPRGRVGVVEGRSPLRVSWVPTS</sequence>
<proteinExistence type="predicted"/>
<dbReference type="EMBL" id="ML213621">
    <property type="protein sequence ID" value="TFK35415.1"/>
    <property type="molecule type" value="Genomic_DNA"/>
</dbReference>
<feature type="region of interest" description="Disordered" evidence="1">
    <location>
        <begin position="1"/>
        <end position="103"/>
    </location>
</feature>
<evidence type="ECO:0000313" key="2">
    <source>
        <dbReference type="EMBL" id="TFK35415.1"/>
    </source>
</evidence>
<evidence type="ECO:0000313" key="3">
    <source>
        <dbReference type="Proteomes" id="UP000308652"/>
    </source>
</evidence>
<organism evidence="2 3">
    <name type="scientific">Crucibulum laeve</name>
    <dbReference type="NCBI Taxonomy" id="68775"/>
    <lineage>
        <taxon>Eukaryota</taxon>
        <taxon>Fungi</taxon>
        <taxon>Dikarya</taxon>
        <taxon>Basidiomycota</taxon>
        <taxon>Agaricomycotina</taxon>
        <taxon>Agaricomycetes</taxon>
        <taxon>Agaricomycetidae</taxon>
        <taxon>Agaricales</taxon>
        <taxon>Agaricineae</taxon>
        <taxon>Nidulariaceae</taxon>
        <taxon>Crucibulum</taxon>
    </lineage>
</organism>
<protein>
    <submittedName>
        <fullName evidence="2">Uncharacterized protein</fullName>
    </submittedName>
</protein>
<feature type="compositionally biased region" description="Pro residues" evidence="1">
    <location>
        <begin position="283"/>
        <end position="296"/>
    </location>
</feature>
<keyword evidence="3" id="KW-1185">Reference proteome</keyword>
<feature type="compositionally biased region" description="Polar residues" evidence="1">
    <location>
        <begin position="205"/>
        <end position="220"/>
    </location>
</feature>
<dbReference type="Proteomes" id="UP000308652">
    <property type="component" value="Unassembled WGS sequence"/>
</dbReference>
<feature type="compositionally biased region" description="Low complexity" evidence="1">
    <location>
        <begin position="297"/>
        <end position="367"/>
    </location>
</feature>
<feature type="region of interest" description="Disordered" evidence="1">
    <location>
        <begin position="419"/>
        <end position="441"/>
    </location>
</feature>
<feature type="region of interest" description="Disordered" evidence="1">
    <location>
        <begin position="147"/>
        <end position="384"/>
    </location>
</feature>
<feature type="region of interest" description="Disordered" evidence="1">
    <location>
        <begin position="594"/>
        <end position="639"/>
    </location>
</feature>
<accession>A0A5C3LRH8</accession>
<dbReference type="AlphaFoldDB" id="A0A5C3LRH8"/>
<reference evidence="2 3" key="1">
    <citation type="journal article" date="2019" name="Nat. Ecol. Evol.">
        <title>Megaphylogeny resolves global patterns of mushroom evolution.</title>
        <authorList>
            <person name="Varga T."/>
            <person name="Krizsan K."/>
            <person name="Foldi C."/>
            <person name="Dima B."/>
            <person name="Sanchez-Garcia M."/>
            <person name="Sanchez-Ramirez S."/>
            <person name="Szollosi G.J."/>
            <person name="Szarkandi J.G."/>
            <person name="Papp V."/>
            <person name="Albert L."/>
            <person name="Andreopoulos W."/>
            <person name="Angelini C."/>
            <person name="Antonin V."/>
            <person name="Barry K.W."/>
            <person name="Bougher N.L."/>
            <person name="Buchanan P."/>
            <person name="Buyck B."/>
            <person name="Bense V."/>
            <person name="Catcheside P."/>
            <person name="Chovatia M."/>
            <person name="Cooper J."/>
            <person name="Damon W."/>
            <person name="Desjardin D."/>
            <person name="Finy P."/>
            <person name="Geml J."/>
            <person name="Haridas S."/>
            <person name="Hughes K."/>
            <person name="Justo A."/>
            <person name="Karasinski D."/>
            <person name="Kautmanova I."/>
            <person name="Kiss B."/>
            <person name="Kocsube S."/>
            <person name="Kotiranta H."/>
            <person name="LaButti K.M."/>
            <person name="Lechner B.E."/>
            <person name="Liimatainen K."/>
            <person name="Lipzen A."/>
            <person name="Lukacs Z."/>
            <person name="Mihaltcheva S."/>
            <person name="Morgado L.N."/>
            <person name="Niskanen T."/>
            <person name="Noordeloos M.E."/>
            <person name="Ohm R.A."/>
            <person name="Ortiz-Santana B."/>
            <person name="Ovrebo C."/>
            <person name="Racz N."/>
            <person name="Riley R."/>
            <person name="Savchenko A."/>
            <person name="Shiryaev A."/>
            <person name="Soop K."/>
            <person name="Spirin V."/>
            <person name="Szebenyi C."/>
            <person name="Tomsovsky M."/>
            <person name="Tulloss R.E."/>
            <person name="Uehling J."/>
            <person name="Grigoriev I.V."/>
            <person name="Vagvolgyi C."/>
            <person name="Papp T."/>
            <person name="Martin F.M."/>
            <person name="Miettinen O."/>
            <person name="Hibbett D.S."/>
            <person name="Nagy L.G."/>
        </authorList>
    </citation>
    <scope>NUCLEOTIDE SEQUENCE [LARGE SCALE GENOMIC DNA]</scope>
    <source>
        <strain evidence="2 3">CBS 166.37</strain>
    </source>
</reference>
<feature type="compositionally biased region" description="Basic and acidic residues" evidence="1">
    <location>
        <begin position="233"/>
        <end position="261"/>
    </location>
</feature>
<name>A0A5C3LRH8_9AGAR</name>
<feature type="compositionally biased region" description="Low complexity" evidence="1">
    <location>
        <begin position="420"/>
        <end position="441"/>
    </location>
</feature>
<feature type="compositionally biased region" description="Polar residues" evidence="1">
    <location>
        <begin position="1"/>
        <end position="13"/>
    </location>
</feature>
<feature type="compositionally biased region" description="Low complexity" evidence="1">
    <location>
        <begin position="36"/>
        <end position="53"/>
    </location>
</feature>